<evidence type="ECO:0000259" key="1">
    <source>
        <dbReference type="Pfam" id="PF24801"/>
    </source>
</evidence>
<sequence length="912" mass="100979">MIEIYPSKLPGEPLERHAVDGETFGDWLARKVPSYRHEQHASMWSVEFNGRIISPDEWLVLRVSAADTLRVRFEGKGGAFDAIGSIVSSVFSFVGKLFGLSTPSVPDYNSNQVQGSDISGANVEANTAKRNDVIAEIAGRRRIYPSYCVPPHKYFVEEDGKTVQYLELMLSVAKGRYQILSEDVMIGSTPLLALGDAASFQVYEPGADLSADPAHHHWYIAPEVGSTSTGSAGLELRATTTVDRAADVSAVTFAGKVITATNATQTGEVWADAFPDGWTAGQIVRVEQPQSVVFSGGDTLQMDFSRLDPSVGMSIEIVGTNAGEYLIATHTPATDPTETEPGTEEQISLATLEGQPVTWLKSGDFDVTVGVKGLRYRVVSASRTTLSVEKLQENGSIDEAWPGFFGGTYAGSDIVIELDEYSVEGNWAGPYAACPPNKATSMVQFDVYFQGGLCRIKDNGNLRDQTVIVEFQYRDMAVGGEWSSVQRSWTKRTRDQLGFTIDVELPYEMRAECRMRRIGAESNDTQVSDAVEWYGLRCQLDTVTQYDAVTTLSVRVRGGDRLAAQSENKVSVIGTRLLPVRREGEWQPEQPTRDIVPWVMHAAKSVGYTDDQLDLEELDRLDVIWRARGDTFDHIVESGTVRETIREALSAGFAELTLDLGKILPVRDDPRTQLGHSYTLGNMAKPLKTRFTGRKPDDYDGFDVEYTSALTWKKETVPCRLPNDQGLNVKKLSLPFITDRTKAWRIGMRERCKLEYRRWGFTWGTEMDALNSRFGSYVPVTSDVPGYGQSAVLEAIEVYDDDRDLLTLSEPPNWESGANHVVAVSKPTGRLDGPHPAEPGPTRYQVICPSLSFQPDFSGQMEPPRVHFGTAEQWCFDVLINKIQPGSNDQVTVEAENYDVRVYQHDDAEPPA</sequence>
<name>A0ABZ3CQJ3_9GAMM</name>
<protein>
    <submittedName>
        <fullName evidence="2">Host specificity factor TipJ family phage tail protein</fullName>
    </submittedName>
</protein>
<dbReference type="NCBIfam" id="NF040662">
    <property type="entry name" value="attach_TipJ_rel"/>
    <property type="match status" value="1"/>
</dbReference>
<dbReference type="InterPro" id="IPR055385">
    <property type="entry name" value="GpJ_HDII-ins2"/>
</dbReference>
<organism evidence="2 3">
    <name type="scientific">Salinicola lusitanus</name>
    <dbReference type="NCBI Taxonomy" id="1949085"/>
    <lineage>
        <taxon>Bacteria</taxon>
        <taxon>Pseudomonadati</taxon>
        <taxon>Pseudomonadota</taxon>
        <taxon>Gammaproteobacteria</taxon>
        <taxon>Oceanospirillales</taxon>
        <taxon>Halomonadaceae</taxon>
        <taxon>Salinicola</taxon>
    </lineage>
</organism>
<gene>
    <name evidence="2" type="ORF">AAGT95_16645</name>
</gene>
<evidence type="ECO:0000313" key="2">
    <source>
        <dbReference type="EMBL" id="XAD53455.1"/>
    </source>
</evidence>
<keyword evidence="3" id="KW-1185">Reference proteome</keyword>
<reference evidence="2 3" key="1">
    <citation type="submission" date="2024-04" db="EMBL/GenBank/DDBJ databases">
        <title>Salinicola lusitanus LLJ914,a marine bacterium isolated from the Okinawa Trough.</title>
        <authorList>
            <person name="Li J."/>
        </authorList>
    </citation>
    <scope>NUCLEOTIDE SEQUENCE [LARGE SCALE GENOMIC DNA]</scope>
    <source>
        <strain evidence="2 3">LLJ914</strain>
    </source>
</reference>
<evidence type="ECO:0000313" key="3">
    <source>
        <dbReference type="Proteomes" id="UP001453229"/>
    </source>
</evidence>
<feature type="domain" description="Tip attachment protein J HDII-ins2" evidence="1">
    <location>
        <begin position="437"/>
        <end position="536"/>
    </location>
</feature>
<dbReference type="EMBL" id="CP151919">
    <property type="protein sequence ID" value="XAD53455.1"/>
    <property type="molecule type" value="Genomic_DNA"/>
</dbReference>
<dbReference type="Pfam" id="PF24801">
    <property type="entry name" value="FNIII-A_GpJ"/>
    <property type="match status" value="1"/>
</dbReference>
<proteinExistence type="predicted"/>
<dbReference type="RefSeq" id="WP_342594515.1">
    <property type="nucleotide sequence ID" value="NZ_CP151919.1"/>
</dbReference>
<dbReference type="Proteomes" id="UP001453229">
    <property type="component" value="Chromosome"/>
</dbReference>
<accession>A0ABZ3CQJ3</accession>